<comment type="cofactor">
    <cofactor evidence="2">
        <name>Mn(2+)</name>
        <dbReference type="ChEBI" id="CHEBI:29035"/>
    </cofactor>
    <text evidence="2">The Mn(2+) ion enhances activity.</text>
</comment>
<feature type="binding site" evidence="2">
    <location>
        <position position="135"/>
    </location>
    <ligand>
        <name>Mn(2+)</name>
        <dbReference type="ChEBI" id="CHEBI:29035"/>
        <label>2</label>
    </ligand>
</feature>
<dbReference type="OrthoDB" id="9777385at2"/>
<dbReference type="Gene3D" id="3.40.630.10">
    <property type="entry name" value="Zn peptidases"/>
    <property type="match status" value="1"/>
</dbReference>
<evidence type="ECO:0000313" key="5">
    <source>
        <dbReference type="Proteomes" id="UP000306602"/>
    </source>
</evidence>
<name>A0A4S4NSD6_9RHOB</name>
<evidence type="ECO:0000259" key="3">
    <source>
        <dbReference type="Pfam" id="PF07687"/>
    </source>
</evidence>
<dbReference type="RefSeq" id="WP_136462068.1">
    <property type="nucleotide sequence ID" value="NZ_SRKY01000001.1"/>
</dbReference>
<protein>
    <submittedName>
        <fullName evidence="4">Amidohydrolase</fullName>
    </submittedName>
</protein>
<feature type="binding site" evidence="2">
    <location>
        <position position="162"/>
    </location>
    <ligand>
        <name>Mn(2+)</name>
        <dbReference type="ChEBI" id="CHEBI:29035"/>
        <label>2</label>
    </ligand>
</feature>
<proteinExistence type="predicted"/>
<keyword evidence="2" id="KW-0479">Metal-binding</keyword>
<comment type="caution">
    <text evidence="4">The sequence shown here is derived from an EMBL/GenBank/DDBJ whole genome shotgun (WGS) entry which is preliminary data.</text>
</comment>
<dbReference type="NCBIfam" id="TIGR01891">
    <property type="entry name" value="amidohydrolases"/>
    <property type="match status" value="1"/>
</dbReference>
<sequence>MADLPADWIAEAAALRQDLHAHPEVLFDLPRTAGIVASALRDWGCDQVVEGVGHSGVVGVINGTNSGPTIGLRADMDALPMTEATQLPYASQVAGRMHACGHDGHTAMLLLAARKLAHSRDFAGTAVLVFQPAEENGGAGARAMLRDGLIERFGLERIFGLHVMPDLPTGMFATRSAGIMAAADSLRITVTGKGGHAGRPETCIDPLLVCSHIHVALQSILSRNIEPTQAGVVSVTMIQASDNEDTIAPQASMRGTVRTLDEDVRDLIEARLKTMVPAIAQGFGAAAEVAYLRDYPVTWNDPKTTELFAKAVAKVTTTTTDTPPRMISEDFGFYGAAVPASFGFLGMGDGPGLHDPKFDFDDRLLPLGARVWLSVMSGNT</sequence>
<dbReference type="Gene3D" id="3.30.70.360">
    <property type="match status" value="1"/>
</dbReference>
<dbReference type="FunFam" id="3.30.70.360:FF:000001">
    <property type="entry name" value="N-acetyldiaminopimelate deacetylase"/>
    <property type="match status" value="1"/>
</dbReference>
<dbReference type="AlphaFoldDB" id="A0A4S4NSD6"/>
<dbReference type="SUPFAM" id="SSF55031">
    <property type="entry name" value="Bacterial exopeptidase dimerisation domain"/>
    <property type="match status" value="1"/>
</dbReference>
<dbReference type="GO" id="GO:0019877">
    <property type="term" value="P:diaminopimelate biosynthetic process"/>
    <property type="evidence" value="ECO:0007669"/>
    <property type="project" value="UniProtKB-ARBA"/>
</dbReference>
<dbReference type="PANTHER" id="PTHR11014">
    <property type="entry name" value="PEPTIDASE M20 FAMILY MEMBER"/>
    <property type="match status" value="1"/>
</dbReference>
<evidence type="ECO:0000256" key="1">
    <source>
        <dbReference type="ARBA" id="ARBA00022801"/>
    </source>
</evidence>
<dbReference type="InterPro" id="IPR002933">
    <property type="entry name" value="Peptidase_M20"/>
</dbReference>
<dbReference type="PANTHER" id="PTHR11014:SF63">
    <property type="entry name" value="METALLOPEPTIDASE, PUTATIVE (AFU_ORTHOLOGUE AFUA_6G09600)-RELATED"/>
    <property type="match status" value="1"/>
</dbReference>
<evidence type="ECO:0000313" key="4">
    <source>
        <dbReference type="EMBL" id="THH39150.1"/>
    </source>
</evidence>
<dbReference type="Pfam" id="PF01546">
    <property type="entry name" value="Peptidase_M20"/>
    <property type="match status" value="1"/>
</dbReference>
<keyword evidence="5" id="KW-1185">Reference proteome</keyword>
<accession>A0A4S4NSD6</accession>
<dbReference type="GO" id="GO:0050118">
    <property type="term" value="F:N-acetyldiaminopimelate deacetylase activity"/>
    <property type="evidence" value="ECO:0007669"/>
    <property type="project" value="UniProtKB-ARBA"/>
</dbReference>
<feature type="binding site" evidence="2">
    <location>
        <position position="102"/>
    </location>
    <ligand>
        <name>Mn(2+)</name>
        <dbReference type="ChEBI" id="CHEBI:29035"/>
        <label>2</label>
    </ligand>
</feature>
<organism evidence="4 5">
    <name type="scientific">Aliishimia ponticola</name>
    <dbReference type="NCBI Taxonomy" id="2499833"/>
    <lineage>
        <taxon>Bacteria</taxon>
        <taxon>Pseudomonadati</taxon>
        <taxon>Pseudomonadota</taxon>
        <taxon>Alphaproteobacteria</taxon>
        <taxon>Rhodobacterales</taxon>
        <taxon>Paracoccaceae</taxon>
        <taxon>Aliishimia</taxon>
    </lineage>
</organism>
<gene>
    <name evidence="4" type="ORF">E4Z66_06275</name>
</gene>
<dbReference type="EMBL" id="SRKY01000001">
    <property type="protein sequence ID" value="THH39150.1"/>
    <property type="molecule type" value="Genomic_DNA"/>
</dbReference>
<evidence type="ECO:0000256" key="2">
    <source>
        <dbReference type="PIRSR" id="PIRSR005962-1"/>
    </source>
</evidence>
<dbReference type="Proteomes" id="UP000306602">
    <property type="component" value="Unassembled WGS sequence"/>
</dbReference>
<feature type="domain" description="Peptidase M20 dimerisation" evidence="3">
    <location>
        <begin position="185"/>
        <end position="277"/>
    </location>
</feature>
<keyword evidence="1 4" id="KW-0378">Hydrolase</keyword>
<feature type="binding site" evidence="2">
    <location>
        <position position="100"/>
    </location>
    <ligand>
        <name>Mn(2+)</name>
        <dbReference type="ChEBI" id="CHEBI:29035"/>
        <label>2</label>
    </ligand>
</feature>
<dbReference type="GO" id="GO:0046872">
    <property type="term" value="F:metal ion binding"/>
    <property type="evidence" value="ECO:0007669"/>
    <property type="project" value="UniProtKB-KW"/>
</dbReference>
<feature type="binding site" evidence="2">
    <location>
        <position position="354"/>
    </location>
    <ligand>
        <name>Mn(2+)</name>
        <dbReference type="ChEBI" id="CHEBI:29035"/>
        <label>2</label>
    </ligand>
</feature>
<dbReference type="InterPro" id="IPR017439">
    <property type="entry name" value="Amidohydrolase"/>
</dbReference>
<reference evidence="4 5" key="1">
    <citation type="submission" date="2019-04" db="EMBL/GenBank/DDBJ databases">
        <title>Shimia ponticola sp. nov., isolated from seawater.</title>
        <authorList>
            <person name="Kim Y.-O."/>
            <person name="Yoon J.-H."/>
        </authorList>
    </citation>
    <scope>NUCLEOTIDE SEQUENCE [LARGE SCALE GENOMIC DNA]</scope>
    <source>
        <strain evidence="4 5">MYP11</strain>
    </source>
</reference>
<dbReference type="InterPro" id="IPR036264">
    <property type="entry name" value="Bact_exopeptidase_dim_dom"/>
</dbReference>
<keyword evidence="2" id="KW-0464">Manganese</keyword>
<dbReference type="SUPFAM" id="SSF53187">
    <property type="entry name" value="Zn-dependent exopeptidases"/>
    <property type="match status" value="1"/>
</dbReference>
<dbReference type="PIRSF" id="PIRSF005962">
    <property type="entry name" value="Pept_M20D_amidohydro"/>
    <property type="match status" value="1"/>
</dbReference>
<dbReference type="InterPro" id="IPR011650">
    <property type="entry name" value="Peptidase_M20_dimer"/>
</dbReference>
<dbReference type="Pfam" id="PF07687">
    <property type="entry name" value="M20_dimer"/>
    <property type="match status" value="1"/>
</dbReference>